<evidence type="ECO:0000256" key="2">
    <source>
        <dbReference type="ARBA" id="ARBA00022475"/>
    </source>
</evidence>
<feature type="transmembrane region" description="Helical" evidence="6">
    <location>
        <begin position="230"/>
        <end position="247"/>
    </location>
</feature>
<feature type="transmembrane region" description="Helical" evidence="6">
    <location>
        <begin position="178"/>
        <end position="198"/>
    </location>
</feature>
<dbReference type="Proteomes" id="UP001524547">
    <property type="component" value="Unassembled WGS sequence"/>
</dbReference>
<feature type="transmembrane region" description="Helical" evidence="6">
    <location>
        <begin position="35"/>
        <end position="56"/>
    </location>
</feature>
<dbReference type="PANTHER" id="PTHR32196">
    <property type="entry name" value="ABC TRANSPORTER PERMEASE PROTEIN YPHD-RELATED-RELATED"/>
    <property type="match status" value="1"/>
</dbReference>
<evidence type="ECO:0000256" key="4">
    <source>
        <dbReference type="ARBA" id="ARBA00022989"/>
    </source>
</evidence>
<feature type="transmembrane region" description="Helical" evidence="6">
    <location>
        <begin position="113"/>
        <end position="133"/>
    </location>
</feature>
<gene>
    <name evidence="7" type="ORF">NFI88_09770</name>
</gene>
<keyword evidence="8" id="KW-1185">Reference proteome</keyword>
<dbReference type="Pfam" id="PF02653">
    <property type="entry name" value="BPD_transp_2"/>
    <property type="match status" value="1"/>
</dbReference>
<dbReference type="RefSeq" id="WP_422919865.1">
    <property type="nucleotide sequence ID" value="NZ_JAMZEJ010000005.1"/>
</dbReference>
<evidence type="ECO:0000313" key="8">
    <source>
        <dbReference type="Proteomes" id="UP001524547"/>
    </source>
</evidence>
<comment type="caution">
    <text evidence="7">The sequence shown here is derived from an EMBL/GenBank/DDBJ whole genome shotgun (WGS) entry which is preliminary data.</text>
</comment>
<feature type="transmembrane region" description="Helical" evidence="6">
    <location>
        <begin position="308"/>
        <end position="325"/>
    </location>
</feature>
<feature type="transmembrane region" description="Helical" evidence="6">
    <location>
        <begin position="140"/>
        <end position="158"/>
    </location>
</feature>
<dbReference type="InterPro" id="IPR001851">
    <property type="entry name" value="ABC_transp_permease"/>
</dbReference>
<dbReference type="EMBL" id="JAMZEJ010000005">
    <property type="protein sequence ID" value="MCQ8241126.1"/>
    <property type="molecule type" value="Genomic_DNA"/>
</dbReference>
<accession>A0ABT1VXR4</accession>
<keyword evidence="5 6" id="KW-0472">Membrane</keyword>
<keyword evidence="3 6" id="KW-0812">Transmembrane</keyword>
<feature type="transmembrane region" description="Helical" evidence="6">
    <location>
        <begin position="267"/>
        <end position="296"/>
    </location>
</feature>
<proteinExistence type="predicted"/>
<comment type="subcellular location">
    <subcellularLocation>
        <location evidence="1">Cell membrane</location>
        <topology evidence="1">Multi-pass membrane protein</topology>
    </subcellularLocation>
</comment>
<name>A0ABT1VXR4_9PROT</name>
<protein>
    <submittedName>
        <fullName evidence="7">ABC transporter permease</fullName>
    </submittedName>
</protein>
<evidence type="ECO:0000256" key="5">
    <source>
        <dbReference type="ARBA" id="ARBA00023136"/>
    </source>
</evidence>
<sequence length="332" mass="33618">MSTAASTTEPGAGGGTAAGGRFAPAGRLARQYGGILVALLLLGIVFSVLSSRFLALDNFINIAQQVAVIAVAAFGMTFVIMLGEIDLSVGSMIAVAGMVAAQCLAHGSGIVPAAAAALLSGLAMGALNGLMVARLGLPSFIVTLATMGAFRGLVSLPTGGLPTAIDDDTWLDLGTDSLLGVPILVWIMLLLFAGSVVLQGQTVFGRRAYLTGGNAEAATYSGIRVPRVRIAAFMLSGALAAVSGMMLSSRLSSAQTNAGMGYELDAIAATVLGGTSLSGGTGSMIGTLLGTLVIGVINNGMNMLSIPYFYQLIVKGMVILVAVWLDTRNKKA</sequence>
<organism evidence="7 8">
    <name type="scientific">Rhizosaccharibacter radicis</name>
    <dbReference type="NCBI Taxonomy" id="2782605"/>
    <lineage>
        <taxon>Bacteria</taxon>
        <taxon>Pseudomonadati</taxon>
        <taxon>Pseudomonadota</taxon>
        <taxon>Alphaproteobacteria</taxon>
        <taxon>Acetobacterales</taxon>
        <taxon>Acetobacteraceae</taxon>
        <taxon>Rhizosaccharibacter</taxon>
    </lineage>
</organism>
<reference evidence="7 8" key="1">
    <citation type="submission" date="2022-06" db="EMBL/GenBank/DDBJ databases">
        <title>Rhizosaccharibacter gen. nov. sp. nov. KSS12, endophytic bacteria isolated from sugarcane.</title>
        <authorList>
            <person name="Pitiwittayakul N."/>
        </authorList>
    </citation>
    <scope>NUCLEOTIDE SEQUENCE [LARGE SCALE GENOMIC DNA]</scope>
    <source>
        <strain evidence="7 8">KSS12</strain>
    </source>
</reference>
<evidence type="ECO:0000313" key="7">
    <source>
        <dbReference type="EMBL" id="MCQ8241126.1"/>
    </source>
</evidence>
<keyword evidence="2" id="KW-1003">Cell membrane</keyword>
<evidence type="ECO:0000256" key="6">
    <source>
        <dbReference type="SAM" id="Phobius"/>
    </source>
</evidence>
<dbReference type="CDD" id="cd06579">
    <property type="entry name" value="TM_PBP1_transp_AraH_like"/>
    <property type="match status" value="1"/>
</dbReference>
<evidence type="ECO:0000256" key="3">
    <source>
        <dbReference type="ARBA" id="ARBA00022692"/>
    </source>
</evidence>
<evidence type="ECO:0000256" key="1">
    <source>
        <dbReference type="ARBA" id="ARBA00004651"/>
    </source>
</evidence>
<feature type="transmembrane region" description="Helical" evidence="6">
    <location>
        <begin position="62"/>
        <end position="82"/>
    </location>
</feature>
<keyword evidence="4 6" id="KW-1133">Transmembrane helix</keyword>